<gene>
    <name evidence="1" type="ORF">AaeL_AAEL002297</name>
</gene>
<sequence>MCYFTVIFNILCDNFFSTNLRPFSYIVSVGSIRKVFYQKATTVLNVELEVF</sequence>
<dbReference type="Proteomes" id="UP000682892">
    <property type="component" value="Chromosome 2"/>
</dbReference>
<accession>Q17IN7</accession>
<reference evidence="1" key="3">
    <citation type="submission" date="2012-09" db="EMBL/GenBank/DDBJ databases">
        <authorList>
            <consortium name="VectorBase"/>
        </authorList>
    </citation>
    <scope>NUCLEOTIDE SEQUENCE</scope>
    <source>
        <strain evidence="1">Liverpool</strain>
    </source>
</reference>
<protein>
    <submittedName>
        <fullName evidence="1">AAEL002297-PA</fullName>
    </submittedName>
</protein>
<name>Q17IN7_AEDAE</name>
<dbReference type="EMBL" id="CH477238">
    <property type="protein sequence ID" value="EAT46523.1"/>
    <property type="molecule type" value="Genomic_DNA"/>
</dbReference>
<dbReference type="PaxDb" id="7159-AAEL002297-PA"/>
<reference evidence="1" key="1">
    <citation type="submission" date="2005-10" db="EMBL/GenBank/DDBJ databases">
        <authorList>
            <person name="Loftus B.J."/>
            <person name="Nene V.M."/>
            <person name="Hannick L.I."/>
            <person name="Bidwell S."/>
            <person name="Haas B."/>
            <person name="Amedeo P."/>
            <person name="Orvis J."/>
            <person name="Wortman J.R."/>
            <person name="White O.R."/>
            <person name="Salzberg S."/>
            <person name="Shumway M."/>
            <person name="Koo H."/>
            <person name="Zhao Y."/>
            <person name="Holmes M."/>
            <person name="Miller J."/>
            <person name="Schatz M."/>
            <person name="Pop M."/>
            <person name="Pai G."/>
            <person name="Utterback T."/>
            <person name="Rogers Y.-H."/>
            <person name="Kravitz S."/>
            <person name="Fraser C.M."/>
        </authorList>
    </citation>
    <scope>NUCLEOTIDE SEQUENCE</scope>
    <source>
        <strain evidence="1">Liverpool</strain>
    </source>
</reference>
<dbReference type="HOGENOM" id="CLU_3108238_0_0_1"/>
<evidence type="ECO:0000313" key="1">
    <source>
        <dbReference type="EMBL" id="EAT46523.1"/>
    </source>
</evidence>
<proteinExistence type="predicted"/>
<evidence type="ECO:0000313" key="2">
    <source>
        <dbReference type="Proteomes" id="UP000682892"/>
    </source>
</evidence>
<dbReference type="AlphaFoldDB" id="Q17IN7"/>
<reference evidence="1" key="2">
    <citation type="journal article" date="2007" name="Science">
        <title>Genome sequence of Aedes aegypti, a major arbovirus vector.</title>
        <authorList>
            <person name="Nene V."/>
            <person name="Wortman J.R."/>
            <person name="Lawson D."/>
            <person name="Haas B."/>
            <person name="Kodira C."/>
            <person name="Tu Z.J."/>
            <person name="Loftus B."/>
            <person name="Xi Z."/>
            <person name="Megy K."/>
            <person name="Grabherr M."/>
            <person name="Ren Q."/>
            <person name="Zdobnov E.M."/>
            <person name="Lobo N.F."/>
            <person name="Campbell K.S."/>
            <person name="Brown S.E."/>
            <person name="Bonaldo M.F."/>
            <person name="Zhu J."/>
            <person name="Sinkins S.P."/>
            <person name="Hogenkamp D.G."/>
            <person name="Amedeo P."/>
            <person name="Arensburger P."/>
            <person name="Atkinson P.W."/>
            <person name="Bidwell S."/>
            <person name="Biedler J."/>
            <person name="Birney E."/>
            <person name="Bruggner R.V."/>
            <person name="Costas J."/>
            <person name="Coy M.R."/>
            <person name="Crabtree J."/>
            <person name="Crawford M."/>
            <person name="Debruyn B."/>
            <person name="Decaprio D."/>
            <person name="Eiglmeier K."/>
            <person name="Eisenstadt E."/>
            <person name="El-Dorry H."/>
            <person name="Gelbart W.M."/>
            <person name="Gomes S.L."/>
            <person name="Hammond M."/>
            <person name="Hannick L.I."/>
            <person name="Hogan J.R."/>
            <person name="Holmes M.H."/>
            <person name="Jaffe D."/>
            <person name="Johnston J.S."/>
            <person name="Kennedy R.C."/>
            <person name="Koo H."/>
            <person name="Kravitz S."/>
            <person name="Kriventseva E.V."/>
            <person name="Kulp D."/>
            <person name="Labutti K."/>
            <person name="Lee E."/>
            <person name="Li S."/>
            <person name="Lovin D.D."/>
            <person name="Mao C."/>
            <person name="Mauceli E."/>
            <person name="Menck C.F."/>
            <person name="Miller J.R."/>
            <person name="Montgomery P."/>
            <person name="Mori A."/>
            <person name="Nascimento A.L."/>
            <person name="Naveira H.F."/>
            <person name="Nusbaum C."/>
            <person name="O'leary S."/>
            <person name="Orvis J."/>
            <person name="Pertea M."/>
            <person name="Quesneville H."/>
            <person name="Reidenbach K.R."/>
            <person name="Rogers Y.H."/>
            <person name="Roth C.W."/>
            <person name="Schneider J.R."/>
            <person name="Schatz M."/>
            <person name="Shumway M."/>
            <person name="Stanke M."/>
            <person name="Stinson E.O."/>
            <person name="Tubio J.M."/>
            <person name="Vanzee J.P."/>
            <person name="Verjovski-Almeida S."/>
            <person name="Werner D."/>
            <person name="White O."/>
            <person name="Wyder S."/>
            <person name="Zeng Q."/>
            <person name="Zhao Q."/>
            <person name="Zhao Y."/>
            <person name="Hill C.A."/>
            <person name="Raikhel A.S."/>
            <person name="Soares M.B."/>
            <person name="Knudson D.L."/>
            <person name="Lee N.H."/>
            <person name="Galagan J."/>
            <person name="Salzberg S.L."/>
            <person name="Paulsen I.T."/>
            <person name="Dimopoulos G."/>
            <person name="Collins F.H."/>
            <person name="Birren B."/>
            <person name="Fraser-Liggett C.M."/>
            <person name="Severson D.W."/>
        </authorList>
    </citation>
    <scope>NUCLEOTIDE SEQUENCE [LARGE SCALE GENOMIC DNA]</scope>
    <source>
        <strain evidence="1">Liverpool</strain>
    </source>
</reference>
<organism evidence="1 2">
    <name type="scientific">Aedes aegypti</name>
    <name type="common">Yellowfever mosquito</name>
    <name type="synonym">Culex aegypti</name>
    <dbReference type="NCBI Taxonomy" id="7159"/>
    <lineage>
        <taxon>Eukaryota</taxon>
        <taxon>Metazoa</taxon>
        <taxon>Ecdysozoa</taxon>
        <taxon>Arthropoda</taxon>
        <taxon>Hexapoda</taxon>
        <taxon>Insecta</taxon>
        <taxon>Pterygota</taxon>
        <taxon>Neoptera</taxon>
        <taxon>Endopterygota</taxon>
        <taxon>Diptera</taxon>
        <taxon>Nematocera</taxon>
        <taxon>Culicoidea</taxon>
        <taxon>Culicidae</taxon>
        <taxon>Culicinae</taxon>
        <taxon>Aedini</taxon>
        <taxon>Aedes</taxon>
        <taxon>Stegomyia</taxon>
    </lineage>
</organism>